<name>A0A852VFP8_9BACT</name>
<proteinExistence type="predicted"/>
<evidence type="ECO:0000256" key="2">
    <source>
        <dbReference type="ARBA" id="ARBA00023002"/>
    </source>
</evidence>
<evidence type="ECO:0000313" key="5">
    <source>
        <dbReference type="EMBL" id="NYF90071.1"/>
    </source>
</evidence>
<dbReference type="Pfam" id="PF07992">
    <property type="entry name" value="Pyr_redox_2"/>
    <property type="match status" value="1"/>
</dbReference>
<reference evidence="5 6" key="1">
    <citation type="submission" date="2020-07" db="EMBL/GenBank/DDBJ databases">
        <title>Genomic Encyclopedia of Type Strains, Phase IV (KMG-V): Genome sequencing to study the core and pangenomes of soil and plant-associated prokaryotes.</title>
        <authorList>
            <person name="Whitman W."/>
        </authorList>
    </citation>
    <scope>NUCLEOTIDE SEQUENCE [LARGE SCALE GENOMIC DNA]</scope>
    <source>
        <strain evidence="5 6">M8UP22</strain>
    </source>
</reference>
<dbReference type="PRINTS" id="PR00368">
    <property type="entry name" value="FADPNR"/>
</dbReference>
<dbReference type="AlphaFoldDB" id="A0A852VFP8"/>
<evidence type="ECO:0000256" key="1">
    <source>
        <dbReference type="ARBA" id="ARBA00022630"/>
    </source>
</evidence>
<evidence type="ECO:0000259" key="4">
    <source>
        <dbReference type="PROSITE" id="PS50110"/>
    </source>
</evidence>
<feature type="domain" description="Response regulatory" evidence="4">
    <location>
        <begin position="5"/>
        <end position="128"/>
    </location>
</feature>
<sequence>MPKPILLAIDDDTSVLEAVVQDLRRHYGQDYRIVRAASGAAALDICRQLKERKDTVALFLSDQRMPGMTGVDFLQQALCIYPNAKRVLLTAYADTEAAIRAINSAKIHYYLNKPWDPPEEKLYPVLDDLLGSWKEGYRPPFEGIRVVGVRWSAMDHAVRDFLSRNRIPYQWLNPETNPDALALLKEKGIDDTKLPVILFGDGTALVQPTSTEMANKVGLRTQAQQEFYDVVVVGAGPAGLAAGVYGASEGLRTLVIEAAAPGGQAGSSSKIENYLGFPEGLSGEELAKRAFLQANRLGAEFLTQKVNCIRSENQYRILTMADGQEVTCHVCLLATGVDYCKLDVPGADKLSGAGVYYGAALTEAMSCKEEAVYIVGGANSAGQAAMHFSRYADHVHMLVRGKSLESSMSKYLIDQIEATPNITVETGTEVIAMGGEGHLECLTLKTPRGEEARPASSLFIFIGAAPKTDWMPAELCRDSKGFILAGPDLKAQSPKSWKLERDPYLLETSVPGIFVAGDVRFNSVKRCASAVGEGSIAIQFVHQYLATL</sequence>
<dbReference type="Proteomes" id="UP000564385">
    <property type="component" value="Unassembled WGS sequence"/>
</dbReference>
<dbReference type="Gene3D" id="3.50.50.60">
    <property type="entry name" value="FAD/NAD(P)-binding domain"/>
    <property type="match status" value="2"/>
</dbReference>
<dbReference type="InterPro" id="IPR036188">
    <property type="entry name" value="FAD/NAD-bd_sf"/>
</dbReference>
<feature type="modified residue" description="4-aspartylphosphate" evidence="3">
    <location>
        <position position="62"/>
    </location>
</feature>
<dbReference type="PANTHER" id="PTHR48105">
    <property type="entry name" value="THIOREDOXIN REDUCTASE 1-RELATED-RELATED"/>
    <property type="match status" value="1"/>
</dbReference>
<keyword evidence="3" id="KW-0597">Phosphoprotein</keyword>
<dbReference type="InterPro" id="IPR050097">
    <property type="entry name" value="Ferredoxin-NADP_redctase_2"/>
</dbReference>
<dbReference type="EMBL" id="JACCCU010000001">
    <property type="protein sequence ID" value="NYF90071.1"/>
    <property type="molecule type" value="Genomic_DNA"/>
</dbReference>
<dbReference type="EC" id="1.8.1.9" evidence="5"/>
<dbReference type="PRINTS" id="PR00469">
    <property type="entry name" value="PNDRDTASEII"/>
</dbReference>
<evidence type="ECO:0000313" key="6">
    <source>
        <dbReference type="Proteomes" id="UP000564385"/>
    </source>
</evidence>
<dbReference type="Gene3D" id="3.40.30.10">
    <property type="entry name" value="Glutaredoxin"/>
    <property type="match status" value="1"/>
</dbReference>
<dbReference type="InterPro" id="IPR001789">
    <property type="entry name" value="Sig_transdc_resp-reg_receiver"/>
</dbReference>
<dbReference type="Pfam" id="PF00072">
    <property type="entry name" value="Response_reg"/>
    <property type="match status" value="1"/>
</dbReference>
<dbReference type="SUPFAM" id="SSF52172">
    <property type="entry name" value="CheY-like"/>
    <property type="match status" value="1"/>
</dbReference>
<gene>
    <name evidence="5" type="ORF">HDF08_002138</name>
</gene>
<dbReference type="PROSITE" id="PS50110">
    <property type="entry name" value="RESPONSE_REGULATORY"/>
    <property type="match status" value="1"/>
</dbReference>
<dbReference type="Gene3D" id="3.40.50.2300">
    <property type="match status" value="1"/>
</dbReference>
<organism evidence="5 6">
    <name type="scientific">Tunturiibacter lichenicola</name>
    <dbReference type="NCBI Taxonomy" id="2051959"/>
    <lineage>
        <taxon>Bacteria</taxon>
        <taxon>Pseudomonadati</taxon>
        <taxon>Acidobacteriota</taxon>
        <taxon>Terriglobia</taxon>
        <taxon>Terriglobales</taxon>
        <taxon>Acidobacteriaceae</taxon>
        <taxon>Tunturiibacter</taxon>
    </lineage>
</organism>
<dbReference type="InterPro" id="IPR011006">
    <property type="entry name" value="CheY-like_superfamily"/>
</dbReference>
<keyword evidence="1" id="KW-0285">Flavoprotein</keyword>
<keyword evidence="2 5" id="KW-0560">Oxidoreductase</keyword>
<evidence type="ECO:0000256" key="3">
    <source>
        <dbReference type="PROSITE-ProRule" id="PRU00169"/>
    </source>
</evidence>
<dbReference type="SUPFAM" id="SSF51905">
    <property type="entry name" value="FAD/NAD(P)-binding domain"/>
    <property type="match status" value="1"/>
</dbReference>
<protein>
    <submittedName>
        <fullName evidence="5">Thioredoxin reductase (NADPH)</fullName>
        <ecNumber evidence="5">1.8.1.9</ecNumber>
    </submittedName>
</protein>
<dbReference type="SMART" id="SM00448">
    <property type="entry name" value="REC"/>
    <property type="match status" value="1"/>
</dbReference>
<dbReference type="GO" id="GO:0004791">
    <property type="term" value="F:thioredoxin-disulfide reductase (NADPH) activity"/>
    <property type="evidence" value="ECO:0007669"/>
    <property type="project" value="UniProtKB-EC"/>
</dbReference>
<accession>A0A852VFP8</accession>
<dbReference type="InterPro" id="IPR023753">
    <property type="entry name" value="FAD/NAD-binding_dom"/>
</dbReference>
<dbReference type="GO" id="GO:0000160">
    <property type="term" value="P:phosphorelay signal transduction system"/>
    <property type="evidence" value="ECO:0007669"/>
    <property type="project" value="InterPro"/>
</dbReference>
<comment type="caution">
    <text evidence="5">The sequence shown here is derived from an EMBL/GenBank/DDBJ whole genome shotgun (WGS) entry which is preliminary data.</text>
</comment>